<proteinExistence type="predicted"/>
<dbReference type="Proteomes" id="UP000299102">
    <property type="component" value="Unassembled WGS sequence"/>
</dbReference>
<evidence type="ECO:0000313" key="2">
    <source>
        <dbReference type="Proteomes" id="UP000299102"/>
    </source>
</evidence>
<name>A0A4C1UMJ0_EUMVA</name>
<dbReference type="AlphaFoldDB" id="A0A4C1UMJ0"/>
<sequence length="113" mass="12584">MDNIERSLCAVSTRGCFERWSITRRPPMTYPDAVNDRRSKGLAPMGCNSLTFCYLSLDPKKNIVGGKGSCPCSATYRLAYTEILNDADYYSGVDPEGSHGGYNPPRWVFVFLS</sequence>
<reference evidence="1 2" key="1">
    <citation type="journal article" date="2019" name="Commun. Biol.">
        <title>The bagworm genome reveals a unique fibroin gene that provides high tensile strength.</title>
        <authorList>
            <person name="Kono N."/>
            <person name="Nakamura H."/>
            <person name="Ohtoshi R."/>
            <person name="Tomita M."/>
            <person name="Numata K."/>
            <person name="Arakawa K."/>
        </authorList>
    </citation>
    <scope>NUCLEOTIDE SEQUENCE [LARGE SCALE GENOMIC DNA]</scope>
</reference>
<comment type="caution">
    <text evidence="1">The sequence shown here is derived from an EMBL/GenBank/DDBJ whole genome shotgun (WGS) entry which is preliminary data.</text>
</comment>
<accession>A0A4C1UMJ0</accession>
<gene>
    <name evidence="1" type="ORF">EVAR_15979_1</name>
</gene>
<dbReference type="EMBL" id="BGZK01000190">
    <property type="protein sequence ID" value="GBP27206.1"/>
    <property type="molecule type" value="Genomic_DNA"/>
</dbReference>
<protein>
    <submittedName>
        <fullName evidence="1">Uncharacterized protein</fullName>
    </submittedName>
</protein>
<keyword evidence="2" id="KW-1185">Reference proteome</keyword>
<organism evidence="1 2">
    <name type="scientific">Eumeta variegata</name>
    <name type="common">Bagworm moth</name>
    <name type="synonym">Eumeta japonica</name>
    <dbReference type="NCBI Taxonomy" id="151549"/>
    <lineage>
        <taxon>Eukaryota</taxon>
        <taxon>Metazoa</taxon>
        <taxon>Ecdysozoa</taxon>
        <taxon>Arthropoda</taxon>
        <taxon>Hexapoda</taxon>
        <taxon>Insecta</taxon>
        <taxon>Pterygota</taxon>
        <taxon>Neoptera</taxon>
        <taxon>Endopterygota</taxon>
        <taxon>Lepidoptera</taxon>
        <taxon>Glossata</taxon>
        <taxon>Ditrysia</taxon>
        <taxon>Tineoidea</taxon>
        <taxon>Psychidae</taxon>
        <taxon>Oiketicinae</taxon>
        <taxon>Eumeta</taxon>
    </lineage>
</organism>
<evidence type="ECO:0000313" key="1">
    <source>
        <dbReference type="EMBL" id="GBP27206.1"/>
    </source>
</evidence>